<reference evidence="1" key="1">
    <citation type="journal article" date="2022" name="Nat. Microbiol.">
        <title>Unique mobile elements and scalable gene flow at the prokaryote-eukaryote boundary revealed by circularized Asgard archaea genomes.</title>
        <authorList>
            <person name="Wu F."/>
            <person name="Speth D.R."/>
            <person name="Philosof A."/>
            <person name="Cremiere A."/>
            <person name="Narayanan A."/>
            <person name="Barco R.A."/>
            <person name="Connon S.A."/>
            <person name="Amend J.P."/>
            <person name="Antoshechkin I.A."/>
            <person name="Orphan V.J."/>
        </authorList>
    </citation>
    <scope>NUCLEOTIDE SEQUENCE</scope>
    <source>
        <strain evidence="1">PM71</strain>
    </source>
</reference>
<dbReference type="EMBL" id="CP084166">
    <property type="protein sequence ID" value="UJG40251.1"/>
    <property type="molecule type" value="Genomic_DNA"/>
</dbReference>
<name>A0A9Y1BK05_9ARCH</name>
<evidence type="ECO:0000313" key="1">
    <source>
        <dbReference type="EMBL" id="UJG40251.1"/>
    </source>
</evidence>
<gene>
    <name evidence="1" type="ORF">K9W45_10475</name>
</gene>
<dbReference type="AlphaFoldDB" id="A0A9Y1BK05"/>
<dbReference type="Proteomes" id="UP001201020">
    <property type="component" value="Chromosome"/>
</dbReference>
<protein>
    <submittedName>
        <fullName evidence="1">Uncharacterized protein</fullName>
    </submittedName>
</protein>
<proteinExistence type="predicted"/>
<accession>A0A9Y1BK05</accession>
<sequence>MVNFYILNKNNYDTIFTDTPNSENLILKPDQFAELLKFIKMGEQRELGPLREIIFKKTIVLVEKKYDFIFVLISQEQKEGMAYSQLFFLMNLFLYSFDIYDKETAKNFLDEIKQVKKPLSPSMVISEVFKVNAIISNHIKDIEFRNLLEIFENIINSVCSGIQKVVEDQSKRKKINQLLRNDVNKLINDYKKIDELFFFDKEGFFIRDEVNSTEITEIEDYSQIKETFLNFISEFVDITSKYFEPEQFRELINTNTKPLILDDWRRLSSINIERKLIEIFWR</sequence>
<organism evidence="1">
    <name type="scientific">Candidatus Heimdallarchaeum aukensis</name>
    <dbReference type="NCBI Taxonomy" id="2876573"/>
    <lineage>
        <taxon>Archaea</taxon>
        <taxon>Promethearchaeati</taxon>
        <taxon>Candidatus Heimdallarchaeota</taxon>
        <taxon>Candidatus Heimdallarchaeia (ex Rinke et al. 2021) (nom. nud.)</taxon>
        <taxon>Candidatus Heimdallarchaeales</taxon>
        <taxon>Candidatus Heimdallarchaeaceae</taxon>
        <taxon>Candidatus Heimdallarchaeum</taxon>
    </lineage>
</organism>